<organism evidence="2 3">
    <name type="scientific">Molossus molossus</name>
    <name type="common">Pallas' mastiff bat</name>
    <name type="synonym">Vespertilio molossus</name>
    <dbReference type="NCBI Taxonomy" id="27622"/>
    <lineage>
        <taxon>Eukaryota</taxon>
        <taxon>Metazoa</taxon>
        <taxon>Chordata</taxon>
        <taxon>Craniata</taxon>
        <taxon>Vertebrata</taxon>
        <taxon>Euteleostomi</taxon>
        <taxon>Mammalia</taxon>
        <taxon>Eutheria</taxon>
        <taxon>Laurasiatheria</taxon>
        <taxon>Chiroptera</taxon>
        <taxon>Yangochiroptera</taxon>
        <taxon>Molossidae</taxon>
        <taxon>Molossus</taxon>
    </lineage>
</organism>
<proteinExistence type="predicted"/>
<dbReference type="AlphaFoldDB" id="A0A7J8JW38"/>
<evidence type="ECO:0000313" key="3">
    <source>
        <dbReference type="Proteomes" id="UP000550707"/>
    </source>
</evidence>
<accession>A0A7J8JW38</accession>
<reference evidence="2 3" key="1">
    <citation type="journal article" date="2020" name="Nature">
        <title>Six reference-quality genomes reveal evolution of bat adaptations.</title>
        <authorList>
            <person name="Jebb D."/>
            <person name="Huang Z."/>
            <person name="Pippel M."/>
            <person name="Hughes G.M."/>
            <person name="Lavrichenko K."/>
            <person name="Devanna P."/>
            <person name="Winkler S."/>
            <person name="Jermiin L.S."/>
            <person name="Skirmuntt E.C."/>
            <person name="Katzourakis A."/>
            <person name="Burkitt-Gray L."/>
            <person name="Ray D.A."/>
            <person name="Sullivan K.A.M."/>
            <person name="Roscito J.G."/>
            <person name="Kirilenko B.M."/>
            <person name="Davalos L.M."/>
            <person name="Corthals A.P."/>
            <person name="Power M.L."/>
            <person name="Jones G."/>
            <person name="Ransome R.D."/>
            <person name="Dechmann D.K.N."/>
            <person name="Locatelli A.G."/>
            <person name="Puechmaille S.J."/>
            <person name="Fedrigo O."/>
            <person name="Jarvis E.D."/>
            <person name="Hiller M."/>
            <person name="Vernes S.C."/>
            <person name="Myers E.W."/>
            <person name="Teeling E.C."/>
        </authorList>
    </citation>
    <scope>NUCLEOTIDE SEQUENCE [LARGE SCALE GENOMIC DNA]</scope>
    <source>
        <strain evidence="2">MMolMol1</strain>
        <tissue evidence="2">Muscle</tissue>
    </source>
</reference>
<keyword evidence="3" id="KW-1185">Reference proteome</keyword>
<dbReference type="Proteomes" id="UP000550707">
    <property type="component" value="Unassembled WGS sequence"/>
</dbReference>
<gene>
    <name evidence="2" type="ORF">HJG59_008032</name>
</gene>
<evidence type="ECO:0000256" key="1">
    <source>
        <dbReference type="SAM" id="MobiDB-lite"/>
    </source>
</evidence>
<evidence type="ECO:0000313" key="2">
    <source>
        <dbReference type="EMBL" id="KAF6501043.1"/>
    </source>
</evidence>
<protein>
    <submittedName>
        <fullName evidence="2">Uncharacterized protein</fullName>
    </submittedName>
</protein>
<feature type="compositionally biased region" description="Pro residues" evidence="1">
    <location>
        <begin position="1"/>
        <end position="13"/>
    </location>
</feature>
<comment type="caution">
    <text evidence="2">The sequence shown here is derived from an EMBL/GenBank/DDBJ whole genome shotgun (WGS) entry which is preliminary data.</text>
</comment>
<feature type="region of interest" description="Disordered" evidence="1">
    <location>
        <begin position="1"/>
        <end position="33"/>
    </location>
</feature>
<dbReference type="EMBL" id="JACASF010000001">
    <property type="protein sequence ID" value="KAF6501043.1"/>
    <property type="molecule type" value="Genomic_DNA"/>
</dbReference>
<dbReference type="InParanoid" id="A0A7J8JW38"/>
<sequence length="126" mass="13700">MKSPLPSPPPFRGPPTMCVPAPVPSHPSHPHLGTRRLQRWPPCPLRRVAPYLQHPEAFVLVSIPRVGPLLGPSGIFYALLASPLSQVSTAYRLPPTLYIAIPSVQRASAHGKQCSPLSVWSFVFGL</sequence>
<name>A0A7J8JW38_MOLMO</name>